<dbReference type="EMBL" id="JAMXFF010000020">
    <property type="protein sequence ID" value="MCT7967508.1"/>
    <property type="molecule type" value="Genomic_DNA"/>
</dbReference>
<evidence type="ECO:0000313" key="4">
    <source>
        <dbReference type="Proteomes" id="UP001525890"/>
    </source>
</evidence>
<protein>
    <recommendedName>
        <fullName evidence="5">PIN domain-containing protein</fullName>
    </recommendedName>
</protein>
<keyword evidence="2" id="KW-0812">Transmembrane</keyword>
<evidence type="ECO:0008006" key="5">
    <source>
        <dbReference type="Google" id="ProtNLM"/>
    </source>
</evidence>
<feature type="region of interest" description="Disordered" evidence="1">
    <location>
        <begin position="165"/>
        <end position="207"/>
    </location>
</feature>
<dbReference type="RefSeq" id="WP_368007085.1">
    <property type="nucleotide sequence ID" value="NZ_JAMXFF010000020.1"/>
</dbReference>
<evidence type="ECO:0000256" key="1">
    <source>
        <dbReference type="SAM" id="MobiDB-lite"/>
    </source>
</evidence>
<sequence>MSARPQILLVFDTTSLLAGDTKVWKDYKRVGSCFVPKVVFEAMQTFADRAAEPGQEKAAKEFMRFWPKSGWQQTTATATHRKLTPPEGAALSSSARLSLEMAQAGYGVALEREDAIVVFVCNGQPLLKRINALRQYNLCGITSAMLLQWSRANKEPEVVTQQLERWEQSDDSSGMSTASKARSPSKSNKKAATARKPAAKRPAAAKRAQAIPIEEEIIDDSAYALQNRRRGFYVKPKKTNIFAQLSTALVALVMAAFMVTVLGVAWKMVLPETFNPLWQKHIQPQLKKLPPIPGIS</sequence>
<evidence type="ECO:0000313" key="3">
    <source>
        <dbReference type="EMBL" id="MCT7967508.1"/>
    </source>
</evidence>
<comment type="caution">
    <text evidence="3">The sequence shown here is derived from an EMBL/GenBank/DDBJ whole genome shotgun (WGS) entry which is preliminary data.</text>
</comment>
<feature type="compositionally biased region" description="Polar residues" evidence="1">
    <location>
        <begin position="171"/>
        <end position="186"/>
    </location>
</feature>
<keyword evidence="4" id="KW-1185">Reference proteome</keyword>
<proteinExistence type="predicted"/>
<reference evidence="3 4" key="1">
    <citation type="journal article" date="2022" name="Front. Microbiol.">
        <title>High genomic differentiation and limited gene flow indicate recent cryptic speciation within the genus Laspinema (cyanobacteria).</title>
        <authorList>
            <person name="Stanojkovic A."/>
            <person name="Skoupy S."/>
            <person name="Skaloud P."/>
            <person name="Dvorak P."/>
        </authorList>
    </citation>
    <scope>NUCLEOTIDE SEQUENCE [LARGE SCALE GENOMIC DNA]</scope>
    <source>
        <strain evidence="3 4">D2a</strain>
    </source>
</reference>
<keyword evidence="2" id="KW-1133">Transmembrane helix</keyword>
<accession>A0ABT2MS07</accession>
<organism evidence="3 4">
    <name type="scientific">Laspinema palackyanum D2a</name>
    <dbReference type="NCBI Taxonomy" id="2953684"/>
    <lineage>
        <taxon>Bacteria</taxon>
        <taxon>Bacillati</taxon>
        <taxon>Cyanobacteriota</taxon>
        <taxon>Cyanophyceae</taxon>
        <taxon>Oscillatoriophycideae</taxon>
        <taxon>Oscillatoriales</taxon>
        <taxon>Laspinemataceae</taxon>
        <taxon>Laspinema</taxon>
        <taxon>Laspinema palackyanum</taxon>
    </lineage>
</organism>
<dbReference type="CDD" id="cd18710">
    <property type="entry name" value="PIN_VapC-like"/>
    <property type="match status" value="1"/>
</dbReference>
<keyword evidence="2" id="KW-0472">Membrane</keyword>
<evidence type="ECO:0000256" key="2">
    <source>
        <dbReference type="SAM" id="Phobius"/>
    </source>
</evidence>
<feature type="compositionally biased region" description="Basic residues" evidence="1">
    <location>
        <begin position="187"/>
        <end position="199"/>
    </location>
</feature>
<gene>
    <name evidence="3" type="ORF">NG799_14300</name>
</gene>
<feature type="transmembrane region" description="Helical" evidence="2">
    <location>
        <begin position="245"/>
        <end position="266"/>
    </location>
</feature>
<name>A0ABT2MS07_9CYAN</name>
<dbReference type="Proteomes" id="UP001525890">
    <property type="component" value="Unassembled WGS sequence"/>
</dbReference>
<dbReference type="InterPro" id="IPR049931">
    <property type="entry name" value="PIN_VapC-like"/>
</dbReference>